<dbReference type="OrthoDB" id="18595at2759"/>
<evidence type="ECO:0000256" key="1">
    <source>
        <dbReference type="SAM" id="Phobius"/>
    </source>
</evidence>
<feature type="transmembrane region" description="Helical" evidence="1">
    <location>
        <begin position="150"/>
        <end position="169"/>
    </location>
</feature>
<protein>
    <submittedName>
        <fullName evidence="2">Uncharacterized protein</fullName>
    </submittedName>
</protein>
<keyword evidence="1" id="KW-1133">Transmembrane helix</keyword>
<accession>A0A6A6PL76</accession>
<feature type="transmembrane region" description="Helical" evidence="1">
    <location>
        <begin position="121"/>
        <end position="138"/>
    </location>
</feature>
<keyword evidence="3" id="KW-1185">Reference proteome</keyword>
<reference evidence="2" key="1">
    <citation type="journal article" date="2020" name="Stud. Mycol.">
        <title>101 Dothideomycetes genomes: a test case for predicting lifestyles and emergence of pathogens.</title>
        <authorList>
            <person name="Haridas S."/>
            <person name="Albert R."/>
            <person name="Binder M."/>
            <person name="Bloem J."/>
            <person name="Labutti K."/>
            <person name="Salamov A."/>
            <person name="Andreopoulos B."/>
            <person name="Baker S."/>
            <person name="Barry K."/>
            <person name="Bills G."/>
            <person name="Bluhm B."/>
            <person name="Cannon C."/>
            <person name="Castanera R."/>
            <person name="Culley D."/>
            <person name="Daum C."/>
            <person name="Ezra D."/>
            <person name="Gonzalez J."/>
            <person name="Henrissat B."/>
            <person name="Kuo A."/>
            <person name="Liang C."/>
            <person name="Lipzen A."/>
            <person name="Lutzoni F."/>
            <person name="Magnuson J."/>
            <person name="Mondo S."/>
            <person name="Nolan M."/>
            <person name="Ohm R."/>
            <person name="Pangilinan J."/>
            <person name="Park H.-J."/>
            <person name="Ramirez L."/>
            <person name="Alfaro M."/>
            <person name="Sun H."/>
            <person name="Tritt A."/>
            <person name="Yoshinaga Y."/>
            <person name="Zwiers L.-H."/>
            <person name="Turgeon B."/>
            <person name="Goodwin S."/>
            <person name="Spatafora J."/>
            <person name="Crous P."/>
            <person name="Grigoriev I."/>
        </authorList>
    </citation>
    <scope>NUCLEOTIDE SEQUENCE</scope>
    <source>
        <strain evidence="2">CBS 113389</strain>
    </source>
</reference>
<feature type="transmembrane region" description="Helical" evidence="1">
    <location>
        <begin position="53"/>
        <end position="74"/>
    </location>
</feature>
<feature type="transmembrane region" description="Helical" evidence="1">
    <location>
        <begin position="221"/>
        <end position="240"/>
    </location>
</feature>
<evidence type="ECO:0000313" key="2">
    <source>
        <dbReference type="EMBL" id="KAF2480556.1"/>
    </source>
</evidence>
<keyword evidence="1" id="KW-0472">Membrane</keyword>
<dbReference type="Proteomes" id="UP000799767">
    <property type="component" value="Unassembled WGS sequence"/>
</dbReference>
<organism evidence="2 3">
    <name type="scientific">Neohortaea acidophila</name>
    <dbReference type="NCBI Taxonomy" id="245834"/>
    <lineage>
        <taxon>Eukaryota</taxon>
        <taxon>Fungi</taxon>
        <taxon>Dikarya</taxon>
        <taxon>Ascomycota</taxon>
        <taxon>Pezizomycotina</taxon>
        <taxon>Dothideomycetes</taxon>
        <taxon>Dothideomycetidae</taxon>
        <taxon>Mycosphaerellales</taxon>
        <taxon>Teratosphaeriaceae</taxon>
        <taxon>Neohortaea</taxon>
    </lineage>
</organism>
<dbReference type="RefSeq" id="XP_033587126.1">
    <property type="nucleotide sequence ID" value="XM_033737515.1"/>
</dbReference>
<feature type="transmembrane region" description="Helical" evidence="1">
    <location>
        <begin position="189"/>
        <end position="209"/>
    </location>
</feature>
<feature type="transmembrane region" description="Helical" evidence="1">
    <location>
        <begin position="12"/>
        <end position="32"/>
    </location>
</feature>
<sequence>MEPTPNWLGATIFWLYILAALFFTALIIYTIVNIPQSKENILARFDTQREQRLFTFLAILSFLVLSANMLHVLINSFNTWSRERPLDSPTTNIFSTVGTWSLSSTLFHDFAEALLYDRTRMAWTAAALSTTFAFCLYMGIEGHRRAVPNLWAFFCLAQILPISFTQNLFTLARLRLPPAVNPKVPVQILFLIGQIGMYVGFSGITFNLAKPELLMRMVVSTRALMLLPCILAPGALSPFFGKTRAT</sequence>
<proteinExistence type="predicted"/>
<keyword evidence="1" id="KW-0812">Transmembrane</keyword>
<gene>
    <name evidence="2" type="ORF">BDY17DRAFT_326448</name>
</gene>
<evidence type="ECO:0000313" key="3">
    <source>
        <dbReference type="Proteomes" id="UP000799767"/>
    </source>
</evidence>
<dbReference type="GeneID" id="54478517"/>
<dbReference type="EMBL" id="MU001639">
    <property type="protein sequence ID" value="KAF2480556.1"/>
    <property type="molecule type" value="Genomic_DNA"/>
</dbReference>
<dbReference type="AlphaFoldDB" id="A0A6A6PL76"/>
<name>A0A6A6PL76_9PEZI</name>